<evidence type="ECO:0000259" key="3">
    <source>
        <dbReference type="PROSITE" id="PS50089"/>
    </source>
</evidence>
<dbReference type="GO" id="GO:0008270">
    <property type="term" value="F:zinc ion binding"/>
    <property type="evidence" value="ECO:0007669"/>
    <property type="project" value="UniProtKB-KW"/>
</dbReference>
<feature type="compositionally biased region" description="Low complexity" evidence="2">
    <location>
        <begin position="495"/>
        <end position="511"/>
    </location>
</feature>
<dbReference type="VEuPathDB" id="CryptoDB:Vbra_16226"/>
<feature type="compositionally biased region" description="Low complexity" evidence="2">
    <location>
        <begin position="401"/>
        <end position="425"/>
    </location>
</feature>
<dbReference type="InterPro" id="IPR001841">
    <property type="entry name" value="Znf_RING"/>
</dbReference>
<gene>
    <name evidence="4" type="ORF">Vbra_16226</name>
</gene>
<dbReference type="InterPro" id="IPR036770">
    <property type="entry name" value="Ankyrin_rpt-contain_sf"/>
</dbReference>
<feature type="compositionally biased region" description="Basic residues" evidence="2">
    <location>
        <begin position="434"/>
        <end position="446"/>
    </location>
</feature>
<keyword evidence="1" id="KW-0863">Zinc-finger</keyword>
<dbReference type="AlphaFoldDB" id="A0A0G4FTR4"/>
<dbReference type="PhylomeDB" id="A0A0G4FTR4"/>
<accession>A0A0G4FTR4</accession>
<evidence type="ECO:0000256" key="1">
    <source>
        <dbReference type="PROSITE-ProRule" id="PRU00175"/>
    </source>
</evidence>
<keyword evidence="1" id="KW-0862">Zinc</keyword>
<dbReference type="GO" id="GO:0061630">
    <property type="term" value="F:ubiquitin protein ligase activity"/>
    <property type="evidence" value="ECO:0007669"/>
    <property type="project" value="TreeGrafter"/>
</dbReference>
<protein>
    <recommendedName>
        <fullName evidence="3">RING-type domain-containing protein</fullName>
    </recommendedName>
</protein>
<evidence type="ECO:0000256" key="2">
    <source>
        <dbReference type="SAM" id="MobiDB-lite"/>
    </source>
</evidence>
<organism evidence="4 5">
    <name type="scientific">Vitrella brassicaformis (strain CCMP3155)</name>
    <dbReference type="NCBI Taxonomy" id="1169540"/>
    <lineage>
        <taxon>Eukaryota</taxon>
        <taxon>Sar</taxon>
        <taxon>Alveolata</taxon>
        <taxon>Colpodellida</taxon>
        <taxon>Vitrellaceae</taxon>
        <taxon>Vitrella</taxon>
    </lineage>
</organism>
<evidence type="ECO:0000313" key="5">
    <source>
        <dbReference type="Proteomes" id="UP000041254"/>
    </source>
</evidence>
<dbReference type="OrthoDB" id="311952at2759"/>
<sequence>MRIAVPPTGPLVLRSQTAGACRYPGGMSEELRSHTIWDQEWEPALEEPSSRRLRELLGAQGCSKVQMYSDGGSYPATMDLAAGAACRTITSADDVTRLCQEGADADAALEVHLASRRVPPVGLLSLVIIDAIIIRNTDTRLTLPLWPSRELQQAVLEALIDAGADANRRPGEGFRPLPAARSRANATAVDALLRAGAVTQGMYLAFLPNQPYLPSPPCPQYEADLLKAYRRLLQHDPTLASEEFRDGEHTLTPIHTSGMAEGLMSAEFLRSFLTLLAEHGVSITARNGDSYTPLGSAVLAGAPCVVEWLCQRLGREETNKRQHTDAEGISLLEYAGHFLSCHLRDKAAQETVDRARQVIRTLLRHGADIQLMGTTTPHRRFVRKLVQDIGKEMNQPSAPPQQQQKQQQQQQQESGAAKAAKIAAKLIREEAREKVKKAKRGGKKGGKGGGHPQQHEQQQHGQQQQSVSMECEVVDDEGPSSVATGEVETDADEQPPSTSSADPQSAAPSPSCDVSSAVPAPATSPVDREDSDGEFVPVVRGLLVVGLSHLVLYGGLLPAVGWALTYPPKHAHTAAPRLSSRWLLCGRRSAPRHCPPDHSTPLPAGLCAHSPHLCVRVPIDQQHRPAAMTPTQHWHTGRPYRPAAAHTQRMDREGAVAGHRADLGRPLMVLPSIWLAQATSASSSSVDEVLLCDVCMDNYKSILLIPCRHICLCGGCAGVLMSGPPADRSCPRCRQHITDTQQVYL</sequence>
<evidence type="ECO:0000313" key="4">
    <source>
        <dbReference type="EMBL" id="CEM18340.1"/>
    </source>
</evidence>
<dbReference type="PROSITE" id="PS50089">
    <property type="entry name" value="ZF_RING_2"/>
    <property type="match status" value="1"/>
</dbReference>
<dbReference type="SUPFAM" id="SSF57850">
    <property type="entry name" value="RING/U-box"/>
    <property type="match status" value="1"/>
</dbReference>
<reference evidence="4 5" key="1">
    <citation type="submission" date="2014-11" db="EMBL/GenBank/DDBJ databases">
        <authorList>
            <person name="Zhu J."/>
            <person name="Qi W."/>
            <person name="Song R."/>
        </authorList>
    </citation>
    <scope>NUCLEOTIDE SEQUENCE [LARGE SCALE GENOMIC DNA]</scope>
</reference>
<dbReference type="Pfam" id="PF13920">
    <property type="entry name" value="zf-C3HC4_3"/>
    <property type="match status" value="1"/>
</dbReference>
<keyword evidence="5" id="KW-1185">Reference proteome</keyword>
<dbReference type="EMBL" id="CDMY01000499">
    <property type="protein sequence ID" value="CEM18340.1"/>
    <property type="molecule type" value="Genomic_DNA"/>
</dbReference>
<dbReference type="Gene3D" id="1.25.40.20">
    <property type="entry name" value="Ankyrin repeat-containing domain"/>
    <property type="match status" value="2"/>
</dbReference>
<keyword evidence="1" id="KW-0479">Metal-binding</keyword>
<feature type="region of interest" description="Disordered" evidence="2">
    <location>
        <begin position="392"/>
        <end position="532"/>
    </location>
</feature>
<dbReference type="Gene3D" id="3.30.40.10">
    <property type="entry name" value="Zinc/RING finger domain, C3HC4 (zinc finger)"/>
    <property type="match status" value="1"/>
</dbReference>
<name>A0A0G4FTR4_VITBC</name>
<proteinExistence type="predicted"/>
<dbReference type="PANTHER" id="PTHR22696:SF1">
    <property type="entry name" value="E3 UBIQUITIN-PROTEIN LIGASE RNF26"/>
    <property type="match status" value="1"/>
</dbReference>
<dbReference type="InterPro" id="IPR013083">
    <property type="entry name" value="Znf_RING/FYVE/PHD"/>
</dbReference>
<dbReference type="Proteomes" id="UP000041254">
    <property type="component" value="Unassembled WGS sequence"/>
</dbReference>
<dbReference type="GO" id="GO:0006511">
    <property type="term" value="P:ubiquitin-dependent protein catabolic process"/>
    <property type="evidence" value="ECO:0007669"/>
    <property type="project" value="TreeGrafter"/>
</dbReference>
<dbReference type="GO" id="GO:0016567">
    <property type="term" value="P:protein ubiquitination"/>
    <property type="evidence" value="ECO:0007669"/>
    <property type="project" value="TreeGrafter"/>
</dbReference>
<feature type="domain" description="RING-type" evidence="3">
    <location>
        <begin position="692"/>
        <end position="734"/>
    </location>
</feature>
<dbReference type="PANTHER" id="PTHR22696">
    <property type="entry name" value="E3 UBIQUITIN-PROTEIN LIGASE RNF26"/>
    <property type="match status" value="1"/>
</dbReference>
<dbReference type="SUPFAM" id="SSF48403">
    <property type="entry name" value="Ankyrin repeat"/>
    <property type="match status" value="1"/>
</dbReference>
<dbReference type="InParanoid" id="A0A0G4FTR4"/>